<evidence type="ECO:0000256" key="5">
    <source>
        <dbReference type="ARBA" id="ARBA00022692"/>
    </source>
</evidence>
<feature type="transmembrane region" description="Helical" evidence="9">
    <location>
        <begin position="133"/>
        <end position="152"/>
    </location>
</feature>
<dbReference type="RefSeq" id="WP_078217462.1">
    <property type="nucleotide sequence ID" value="NZ_MUXZ01000004.1"/>
</dbReference>
<keyword evidence="13" id="KW-1185">Reference proteome</keyword>
<sequence>MLDKEPEEFRETRGLWHIWQIFYQDKLALASFYLFLLLIITALFHQFIAPYGSNEQFIGFELLPPSWSENGKIAYFLGTDDIGRDILSRLIGGTTYTFGTALLVVLFTSVLGGVLGICAGLSQGLKSRILGHFFDSFLSIPILLIAIIIATLMQPSLINAMLSITLALLPYFIHEIYQAVQQELKKEYILMLRLDGASDWLLVKETILPNIAIRYICEITRAFIIAIVDISALSFISLGAQRPTPEWGVMIKDYMDLIYLAPWATILPGVAIIITIVIVLIMANGLCKAIEKYYE</sequence>
<evidence type="ECO:0000313" key="13">
    <source>
        <dbReference type="Proteomes" id="UP000254329"/>
    </source>
</evidence>
<dbReference type="CDD" id="cd06261">
    <property type="entry name" value="TM_PBP2"/>
    <property type="match status" value="1"/>
</dbReference>
<gene>
    <name evidence="11" type="primary">sapC</name>
    <name evidence="11" type="ORF">NCTC1659_01643</name>
    <name evidence="12" type="ORF">NCTC8540_01249</name>
</gene>
<organism evidence="11 13">
    <name type="scientific">Canicola haemoglobinophilus</name>
    <dbReference type="NCBI Taxonomy" id="733"/>
    <lineage>
        <taxon>Bacteria</taxon>
        <taxon>Pseudomonadati</taxon>
        <taxon>Pseudomonadota</taxon>
        <taxon>Gammaproteobacteria</taxon>
        <taxon>Pasteurellales</taxon>
        <taxon>Pasteurellaceae</taxon>
        <taxon>Canicola</taxon>
    </lineage>
</organism>
<feature type="domain" description="ABC transmembrane type-1" evidence="10">
    <location>
        <begin position="98"/>
        <end position="283"/>
    </location>
</feature>
<evidence type="ECO:0000313" key="14">
    <source>
        <dbReference type="Proteomes" id="UP000254496"/>
    </source>
</evidence>
<protein>
    <submittedName>
        <fullName evidence="11">Peptide ABC transporter permease</fullName>
    </submittedName>
</protein>
<dbReference type="AlphaFoldDB" id="A0A1V4B3F9"/>
<dbReference type="GO" id="GO:0055085">
    <property type="term" value="P:transmembrane transport"/>
    <property type="evidence" value="ECO:0007669"/>
    <property type="project" value="InterPro"/>
</dbReference>
<evidence type="ECO:0000256" key="9">
    <source>
        <dbReference type="RuleBase" id="RU363032"/>
    </source>
</evidence>
<feature type="transmembrane region" description="Helical" evidence="9">
    <location>
        <begin position="96"/>
        <end position="121"/>
    </location>
</feature>
<evidence type="ECO:0000313" key="11">
    <source>
        <dbReference type="EMBL" id="STO60354.1"/>
    </source>
</evidence>
<name>A0A1V4B3F9_9PAST</name>
<feature type="transmembrane region" description="Helical" evidence="9">
    <location>
        <begin position="158"/>
        <end position="177"/>
    </location>
</feature>
<evidence type="ECO:0000256" key="4">
    <source>
        <dbReference type="ARBA" id="ARBA00022519"/>
    </source>
</evidence>
<dbReference type="InterPro" id="IPR050366">
    <property type="entry name" value="BP-dependent_transpt_permease"/>
</dbReference>
<evidence type="ECO:0000313" key="12">
    <source>
        <dbReference type="EMBL" id="STO68748.1"/>
    </source>
</evidence>
<evidence type="ECO:0000256" key="6">
    <source>
        <dbReference type="ARBA" id="ARBA00022989"/>
    </source>
</evidence>
<dbReference type="InterPro" id="IPR025966">
    <property type="entry name" value="OppC_N"/>
</dbReference>
<dbReference type="EMBL" id="UGHF01000001">
    <property type="protein sequence ID" value="STO60354.1"/>
    <property type="molecule type" value="Genomic_DNA"/>
</dbReference>
<dbReference type="Proteomes" id="UP000254496">
    <property type="component" value="Unassembled WGS sequence"/>
</dbReference>
<comment type="subcellular location">
    <subcellularLocation>
        <location evidence="1">Cell inner membrane</location>
        <topology evidence="1">Multi-pass membrane protein</topology>
    </subcellularLocation>
    <subcellularLocation>
        <location evidence="9">Cell membrane</location>
        <topology evidence="9">Multi-pass membrane protein</topology>
    </subcellularLocation>
</comment>
<keyword evidence="2 9" id="KW-0813">Transport</keyword>
<keyword evidence="6 9" id="KW-1133">Transmembrane helix</keyword>
<evidence type="ECO:0000256" key="8">
    <source>
        <dbReference type="ARBA" id="ARBA00024202"/>
    </source>
</evidence>
<feature type="transmembrane region" description="Helical" evidence="9">
    <location>
        <begin position="27"/>
        <end position="48"/>
    </location>
</feature>
<dbReference type="STRING" id="733.B0186_00670"/>
<feature type="transmembrane region" description="Helical" evidence="9">
    <location>
        <begin position="222"/>
        <end position="240"/>
    </location>
</feature>
<proteinExistence type="inferred from homology"/>
<keyword evidence="3" id="KW-1003">Cell membrane</keyword>
<reference evidence="13 14" key="1">
    <citation type="submission" date="2018-06" db="EMBL/GenBank/DDBJ databases">
        <authorList>
            <consortium name="Pathogen Informatics"/>
            <person name="Doyle S."/>
        </authorList>
    </citation>
    <scope>NUCLEOTIDE SEQUENCE [LARGE SCALE GENOMIC DNA]</scope>
    <source>
        <strain evidence="11 13">NCTC1659</strain>
        <strain evidence="12 14">NCTC8540</strain>
    </source>
</reference>
<evidence type="ECO:0000259" key="10">
    <source>
        <dbReference type="PROSITE" id="PS50928"/>
    </source>
</evidence>
<feature type="transmembrane region" description="Helical" evidence="9">
    <location>
        <begin position="260"/>
        <end position="283"/>
    </location>
</feature>
<dbReference type="Gene3D" id="1.10.3720.10">
    <property type="entry name" value="MetI-like"/>
    <property type="match status" value="1"/>
</dbReference>
<comment type="similarity">
    <text evidence="8">Belongs to the binding-protein-dependent transport system permease family. OppBC subfamily.</text>
</comment>
<dbReference type="PROSITE" id="PS50928">
    <property type="entry name" value="ABC_TM1"/>
    <property type="match status" value="1"/>
</dbReference>
<keyword evidence="5 9" id="KW-0812">Transmembrane</keyword>
<evidence type="ECO:0000256" key="1">
    <source>
        <dbReference type="ARBA" id="ARBA00004429"/>
    </source>
</evidence>
<dbReference type="Proteomes" id="UP000254329">
    <property type="component" value="Unassembled WGS sequence"/>
</dbReference>
<dbReference type="InterPro" id="IPR035906">
    <property type="entry name" value="MetI-like_sf"/>
</dbReference>
<dbReference type="SUPFAM" id="SSF161098">
    <property type="entry name" value="MetI-like"/>
    <property type="match status" value="1"/>
</dbReference>
<dbReference type="Pfam" id="PF00528">
    <property type="entry name" value="BPD_transp_1"/>
    <property type="match status" value="1"/>
</dbReference>
<dbReference type="InterPro" id="IPR000515">
    <property type="entry name" value="MetI-like"/>
</dbReference>
<evidence type="ECO:0000256" key="7">
    <source>
        <dbReference type="ARBA" id="ARBA00023136"/>
    </source>
</evidence>
<evidence type="ECO:0000256" key="3">
    <source>
        <dbReference type="ARBA" id="ARBA00022475"/>
    </source>
</evidence>
<evidence type="ECO:0000256" key="2">
    <source>
        <dbReference type="ARBA" id="ARBA00022448"/>
    </source>
</evidence>
<dbReference type="Pfam" id="PF12911">
    <property type="entry name" value="OppC_N"/>
    <property type="match status" value="1"/>
</dbReference>
<dbReference type="OrthoDB" id="9805884at2"/>
<dbReference type="EMBL" id="UGHJ01000001">
    <property type="protein sequence ID" value="STO68748.1"/>
    <property type="molecule type" value="Genomic_DNA"/>
</dbReference>
<keyword evidence="7 9" id="KW-0472">Membrane</keyword>
<keyword evidence="4" id="KW-0997">Cell inner membrane</keyword>
<dbReference type="GO" id="GO:0005886">
    <property type="term" value="C:plasma membrane"/>
    <property type="evidence" value="ECO:0007669"/>
    <property type="project" value="UniProtKB-SubCell"/>
</dbReference>
<accession>A0A1V4B3F9</accession>
<dbReference type="PANTHER" id="PTHR43386">
    <property type="entry name" value="OLIGOPEPTIDE TRANSPORT SYSTEM PERMEASE PROTEIN APPC"/>
    <property type="match status" value="1"/>
</dbReference>
<dbReference type="PANTHER" id="PTHR43386:SF5">
    <property type="entry name" value="PUTRESCINE EXPORT SYSTEM PERMEASE PROTEIN SAPC"/>
    <property type="match status" value="1"/>
</dbReference>